<evidence type="ECO:0000313" key="1">
    <source>
        <dbReference type="EMBL" id="TLX64985.1"/>
    </source>
</evidence>
<gene>
    <name evidence="1" type="ORF">DN820_03860</name>
</gene>
<dbReference type="RefSeq" id="WP_138410965.1">
    <property type="nucleotide sequence ID" value="NZ_QLAG01000003.1"/>
</dbReference>
<dbReference type="EMBL" id="QLAG01000003">
    <property type="protein sequence ID" value="TLX64985.1"/>
    <property type="molecule type" value="Genomic_DNA"/>
</dbReference>
<dbReference type="Proteomes" id="UP000306753">
    <property type="component" value="Unassembled WGS sequence"/>
</dbReference>
<dbReference type="AlphaFoldDB" id="A0A5R9R3W3"/>
<accession>A0A5R9R3W3</accession>
<keyword evidence="2" id="KW-1185">Reference proteome</keyword>
<proteinExistence type="predicted"/>
<protein>
    <recommendedName>
        <fullName evidence="3">Glutaredoxin domain-containing protein</fullName>
    </recommendedName>
</protein>
<dbReference type="Gene3D" id="3.40.30.10">
    <property type="entry name" value="Glutaredoxin"/>
    <property type="match status" value="1"/>
</dbReference>
<reference evidence="1 2" key="1">
    <citation type="journal article" date="2017" name="Eur. J. Clin. Microbiol. Infect. Dis.">
        <title>Uncommonly isolated clinical Pseudomonas: identification and phylogenetic assignation.</title>
        <authorList>
            <person name="Mulet M."/>
            <person name="Gomila M."/>
            <person name="Ramirez A."/>
            <person name="Cardew S."/>
            <person name="Moore E.R."/>
            <person name="Lalucat J."/>
            <person name="Garcia-Valdes E."/>
        </authorList>
    </citation>
    <scope>NUCLEOTIDE SEQUENCE [LARGE SCALE GENOMIC DNA]</scope>
    <source>
        <strain evidence="1 2">SD129</strain>
    </source>
</reference>
<sequence>MKKLLYCILLIAAGHKGWTYWQARSVEPLEDRPYLVVYGRDSCGYTQGTLRALSGAGVKFRYLNVDDPVVADSLHGRMKRKGIDTRYYYLPVVDLNNAISIRPDNATLVVQARAAIP</sequence>
<evidence type="ECO:0008006" key="3">
    <source>
        <dbReference type="Google" id="ProtNLM"/>
    </source>
</evidence>
<dbReference type="InterPro" id="IPR036249">
    <property type="entry name" value="Thioredoxin-like_sf"/>
</dbReference>
<dbReference type="SUPFAM" id="SSF52833">
    <property type="entry name" value="Thioredoxin-like"/>
    <property type="match status" value="1"/>
</dbReference>
<organism evidence="1 2">
    <name type="scientific">Stutzerimonas nosocomialis</name>
    <dbReference type="NCBI Taxonomy" id="1056496"/>
    <lineage>
        <taxon>Bacteria</taxon>
        <taxon>Pseudomonadati</taxon>
        <taxon>Pseudomonadota</taxon>
        <taxon>Gammaproteobacteria</taxon>
        <taxon>Pseudomonadales</taxon>
        <taxon>Pseudomonadaceae</taxon>
        <taxon>Stutzerimonas</taxon>
    </lineage>
</organism>
<comment type="caution">
    <text evidence="1">The sequence shown here is derived from an EMBL/GenBank/DDBJ whole genome shotgun (WGS) entry which is preliminary data.</text>
</comment>
<name>A0A5R9R3W3_9GAMM</name>
<evidence type="ECO:0000313" key="2">
    <source>
        <dbReference type="Proteomes" id="UP000306753"/>
    </source>
</evidence>